<proteinExistence type="inferred from homology"/>
<dbReference type="OrthoDB" id="1920326at2759"/>
<dbReference type="InterPro" id="IPR012337">
    <property type="entry name" value="RNaseH-like_sf"/>
</dbReference>
<evidence type="ECO:0000256" key="11">
    <source>
        <dbReference type="ARBA" id="ARBA00023136"/>
    </source>
</evidence>
<evidence type="ECO:0000256" key="3">
    <source>
        <dbReference type="ARBA" id="ARBA00004325"/>
    </source>
</evidence>
<evidence type="ECO:0000313" key="16">
    <source>
        <dbReference type="Proteomes" id="UP000007819"/>
    </source>
</evidence>
<dbReference type="Pfam" id="PF01612">
    <property type="entry name" value="DNA_pol_A_exo1"/>
    <property type="match status" value="1"/>
</dbReference>
<evidence type="ECO:0000256" key="2">
    <source>
        <dbReference type="ARBA" id="ARBA00001946"/>
    </source>
</evidence>
<reference evidence="15" key="2">
    <citation type="submission" date="2022-06" db="UniProtKB">
        <authorList>
            <consortium name="EnsemblMetazoa"/>
        </authorList>
    </citation>
    <scope>IDENTIFICATION</scope>
</reference>
<keyword evidence="6" id="KW-0479">Metal-binding</keyword>
<keyword evidence="11" id="KW-0472">Membrane</keyword>
<dbReference type="InterPro" id="IPR002562">
    <property type="entry name" value="3'-5'_exonuclease_dom"/>
</dbReference>
<evidence type="ECO:0000256" key="12">
    <source>
        <dbReference type="ARBA" id="ARBA00061005"/>
    </source>
</evidence>
<dbReference type="GO" id="GO:0031966">
    <property type="term" value="C:mitochondrial membrane"/>
    <property type="evidence" value="ECO:0007669"/>
    <property type="project" value="UniProtKB-SubCell"/>
</dbReference>
<dbReference type="CTD" id="55218"/>
<dbReference type="InterPro" id="IPR036397">
    <property type="entry name" value="RNaseH_sf"/>
</dbReference>
<evidence type="ECO:0000256" key="8">
    <source>
        <dbReference type="ARBA" id="ARBA00022839"/>
    </source>
</evidence>
<evidence type="ECO:0000256" key="5">
    <source>
        <dbReference type="ARBA" id="ARBA00022722"/>
    </source>
</evidence>
<keyword evidence="16" id="KW-1185">Reference proteome</keyword>
<keyword evidence="5" id="KW-0540">Nuclease</keyword>
<keyword evidence="10" id="KW-0496">Mitochondrion</keyword>
<evidence type="ECO:0000256" key="4">
    <source>
        <dbReference type="ARBA" id="ARBA00022692"/>
    </source>
</evidence>
<dbReference type="GO" id="GO:0000175">
    <property type="term" value="F:3'-5'-RNA exonuclease activity"/>
    <property type="evidence" value="ECO:0007669"/>
    <property type="project" value="UniProtKB-ARBA"/>
</dbReference>
<protein>
    <recommendedName>
        <fullName evidence="13">Exonuclease 3'-5' domain-containing protein 2</fullName>
    </recommendedName>
</protein>
<accession>A0A8R2D7K1</accession>
<dbReference type="SUPFAM" id="SSF53098">
    <property type="entry name" value="Ribonuclease H-like"/>
    <property type="match status" value="1"/>
</dbReference>
<dbReference type="GO" id="GO:0003676">
    <property type="term" value="F:nucleic acid binding"/>
    <property type="evidence" value="ECO:0007669"/>
    <property type="project" value="InterPro"/>
</dbReference>
<keyword evidence="8" id="KW-0269">Exonuclease</keyword>
<dbReference type="PANTHER" id="PTHR13620:SF104">
    <property type="entry name" value="EXONUCLEASE 3'-5' DOMAIN-CONTAINING PROTEIN 2"/>
    <property type="match status" value="1"/>
</dbReference>
<dbReference type="GO" id="GO:0046872">
    <property type="term" value="F:metal ion binding"/>
    <property type="evidence" value="ECO:0007669"/>
    <property type="project" value="UniProtKB-KW"/>
</dbReference>
<reference evidence="16" key="1">
    <citation type="submission" date="2010-06" db="EMBL/GenBank/DDBJ databases">
        <authorList>
            <person name="Jiang H."/>
            <person name="Abraham K."/>
            <person name="Ali S."/>
            <person name="Alsbrooks S.L."/>
            <person name="Anim B.N."/>
            <person name="Anosike U.S."/>
            <person name="Attaway T."/>
            <person name="Bandaranaike D.P."/>
            <person name="Battles P.K."/>
            <person name="Bell S.N."/>
            <person name="Bell A.V."/>
            <person name="Beltran B."/>
            <person name="Bickham C."/>
            <person name="Bustamante Y."/>
            <person name="Caleb T."/>
            <person name="Canada A."/>
            <person name="Cardenas V."/>
            <person name="Carter K."/>
            <person name="Chacko J."/>
            <person name="Chandrabose M.N."/>
            <person name="Chavez D."/>
            <person name="Chavez A."/>
            <person name="Chen L."/>
            <person name="Chu H.-S."/>
            <person name="Claassen K.J."/>
            <person name="Cockrell R."/>
            <person name="Collins M."/>
            <person name="Cooper J.A."/>
            <person name="Cree A."/>
            <person name="Curry S.M."/>
            <person name="Da Y."/>
            <person name="Dao M.D."/>
            <person name="Das B."/>
            <person name="Davila M.-L."/>
            <person name="Davy-Carroll L."/>
            <person name="Denson S."/>
            <person name="Dinh H."/>
            <person name="Ebong V.E."/>
            <person name="Edwards J.R."/>
            <person name="Egan A."/>
            <person name="El-Daye J."/>
            <person name="Escobedo L."/>
            <person name="Fernandez S."/>
            <person name="Fernando P.R."/>
            <person name="Flagg N."/>
            <person name="Forbes L.D."/>
            <person name="Fowler R.G."/>
            <person name="Fu Q."/>
            <person name="Gabisi R.A."/>
            <person name="Ganer J."/>
            <person name="Garbino Pronczuk A."/>
            <person name="Garcia R.M."/>
            <person name="Garner T."/>
            <person name="Garrett T.E."/>
            <person name="Gonzalez D.A."/>
            <person name="Hamid H."/>
            <person name="Hawkins E.S."/>
            <person name="Hirani K."/>
            <person name="Hogues M.E."/>
            <person name="Hollins B."/>
            <person name="Hsiao C.-H."/>
            <person name="Jabil R."/>
            <person name="James M.L."/>
            <person name="Jhangiani S.N."/>
            <person name="Johnson B."/>
            <person name="Johnson Q."/>
            <person name="Joshi V."/>
            <person name="Kalu J.B."/>
            <person name="Kam C."/>
            <person name="Kashfia A."/>
            <person name="Keebler J."/>
            <person name="Kisamo H."/>
            <person name="Kovar C.L."/>
            <person name="Lago L.A."/>
            <person name="Lai C.-Y."/>
            <person name="Laidlaw J."/>
            <person name="Lara F."/>
            <person name="Le T.-K."/>
            <person name="Lee S.L."/>
            <person name="Legall F.H."/>
            <person name="Lemon S.J."/>
            <person name="Lewis L.R."/>
            <person name="Li B."/>
            <person name="Liu Y."/>
            <person name="Liu Y.-S."/>
            <person name="Lopez J."/>
            <person name="Lozado R.J."/>
            <person name="Lu J."/>
            <person name="Madu R.C."/>
            <person name="Maheshwari M."/>
            <person name="Maheshwari R."/>
            <person name="Malloy K."/>
            <person name="Martinez E."/>
            <person name="Mathew T."/>
            <person name="Mercado I.C."/>
            <person name="Mercado C."/>
            <person name="Meyer B."/>
            <person name="Montgomery K."/>
            <person name="Morgan M.B."/>
            <person name="Munidasa M."/>
            <person name="Nazareth L.V."/>
            <person name="Nelson J."/>
            <person name="Ng B.M."/>
            <person name="Nguyen N.B."/>
            <person name="Nguyen P.Q."/>
            <person name="Nguyen T."/>
            <person name="Obregon M."/>
            <person name="Okwuonu G.O."/>
            <person name="Onwere C.G."/>
            <person name="Orozco G."/>
            <person name="Parra A."/>
            <person name="Patel S."/>
            <person name="Patil S."/>
            <person name="Perez A."/>
            <person name="Perez Y."/>
            <person name="Pham C."/>
            <person name="Primus E.L."/>
            <person name="Pu L.-L."/>
            <person name="Puazo M."/>
            <person name="Qin X."/>
            <person name="Quiroz J.B."/>
            <person name="Reese J."/>
            <person name="Richards S."/>
            <person name="Rives C.M."/>
            <person name="Robberts R."/>
            <person name="Ruiz S.J."/>
            <person name="Ruiz M.J."/>
            <person name="Santibanez J."/>
            <person name="Schneider B.W."/>
            <person name="Sisson I."/>
            <person name="Smith M."/>
            <person name="Sodergren E."/>
            <person name="Song X.-Z."/>
            <person name="Song B.B."/>
            <person name="Summersgill H."/>
            <person name="Thelus R."/>
            <person name="Thornton R.D."/>
            <person name="Trejos Z.Y."/>
            <person name="Usmani K."/>
            <person name="Vattathil S."/>
            <person name="Villasana D."/>
            <person name="Walker D.L."/>
            <person name="Wang S."/>
            <person name="Wang K."/>
            <person name="White C.S."/>
            <person name="Williams A.C."/>
            <person name="Williamson J."/>
            <person name="Wilson K."/>
            <person name="Woghiren I.O."/>
            <person name="Woodworth J.R."/>
            <person name="Worley K.C."/>
            <person name="Wright R.A."/>
            <person name="Wu W."/>
            <person name="Young L."/>
            <person name="Zhang L."/>
            <person name="Zhang J."/>
            <person name="Zhu Y."/>
            <person name="Muzny D.M."/>
            <person name="Weinstock G."/>
            <person name="Gibbs R.A."/>
        </authorList>
    </citation>
    <scope>NUCLEOTIDE SEQUENCE [LARGE SCALE GENOMIC DNA]</scope>
    <source>
        <strain evidence="16">LSR1</strain>
    </source>
</reference>
<dbReference type="GeneID" id="100159550"/>
<keyword evidence="4" id="KW-0812">Transmembrane</keyword>
<comment type="similarity">
    <text evidence="12">Belongs to the EXD2 family.</text>
</comment>
<dbReference type="InterPro" id="IPR051132">
    <property type="entry name" value="3-5_Exonuclease_domain"/>
</dbReference>
<sequence length="536" mass="62483">MPEYILYNNIIYNNGEYLPATTVFHLIRGDWTILISDRSYMKLRARQIYIVDTVEQCEQIAVKFEKSASYLPILGLDCEWVTQNGIRQPVALLQIADNNGMCSLIRLSKFKTIPSSLSDILSNSNIIKVGVAILDDAHLLMNDYNINVSGCIDLRYLAKESCLEERSLSALAFKLLGCELDKDWHVRASDWEAEELNDRQTEYAALDAYVAVKIFEQLRNKKISWWNWLFLTDKQKWDKVTEIYSDYKDLPYQNVRTNGNTKYKPKSNVRLYSTSTIKSAKVYDNCLMENVDGTVMSTCSHKKVDWYISQGLAELVNNEPKTIRLNFSADLKNRKDNFSVLPRENICTVCGRSEYFRKKSIIPKEFVRHMPTVHKTHIPHDTLLLCYWCHIKSNAFDFTIRKKLFNMCQIKELNPNEYQKIPAYVKIMRSKSLAKTLLKSRHSLPDKVANELRLEIAETYNMKPDRVFDTFLETLLTIKSLKYENDCQHNSAAEKVVKHFLEKDAISELKAMWRQHFLDTMKPKYLPLLWSVNYDG</sequence>
<dbReference type="Proteomes" id="UP000007819">
    <property type="component" value="Chromosome A2"/>
</dbReference>
<evidence type="ECO:0000256" key="9">
    <source>
        <dbReference type="ARBA" id="ARBA00022989"/>
    </source>
</evidence>
<dbReference type="GO" id="GO:0006310">
    <property type="term" value="P:DNA recombination"/>
    <property type="evidence" value="ECO:0007669"/>
    <property type="project" value="UniProtKB-ARBA"/>
</dbReference>
<keyword evidence="9" id="KW-1133">Transmembrane helix</keyword>
<dbReference type="Gene3D" id="3.30.420.10">
    <property type="entry name" value="Ribonuclease H-like superfamily/Ribonuclease H"/>
    <property type="match status" value="1"/>
</dbReference>
<dbReference type="SMART" id="SM00474">
    <property type="entry name" value="35EXOc"/>
    <property type="match status" value="1"/>
</dbReference>
<name>A0A8R2D7K1_ACYPI</name>
<dbReference type="CDD" id="cd06141">
    <property type="entry name" value="WRN_exo"/>
    <property type="match status" value="1"/>
</dbReference>
<evidence type="ECO:0000256" key="6">
    <source>
        <dbReference type="ARBA" id="ARBA00022723"/>
    </source>
</evidence>
<organism evidence="15 16">
    <name type="scientific">Acyrthosiphon pisum</name>
    <name type="common">Pea aphid</name>
    <dbReference type="NCBI Taxonomy" id="7029"/>
    <lineage>
        <taxon>Eukaryota</taxon>
        <taxon>Metazoa</taxon>
        <taxon>Ecdysozoa</taxon>
        <taxon>Arthropoda</taxon>
        <taxon>Hexapoda</taxon>
        <taxon>Insecta</taxon>
        <taxon>Pterygota</taxon>
        <taxon>Neoptera</taxon>
        <taxon>Paraneoptera</taxon>
        <taxon>Hemiptera</taxon>
        <taxon>Sternorrhyncha</taxon>
        <taxon>Aphidomorpha</taxon>
        <taxon>Aphidoidea</taxon>
        <taxon>Aphididae</taxon>
        <taxon>Macrosiphini</taxon>
        <taxon>Acyrthosiphon</taxon>
    </lineage>
</organism>
<feature type="domain" description="3'-5' exonuclease" evidence="14">
    <location>
        <begin position="48"/>
        <end position="223"/>
    </location>
</feature>
<evidence type="ECO:0000256" key="13">
    <source>
        <dbReference type="ARBA" id="ARBA00069878"/>
    </source>
</evidence>
<comment type="cofactor">
    <cofactor evidence="2">
        <name>Mg(2+)</name>
        <dbReference type="ChEBI" id="CHEBI:18420"/>
    </cofactor>
</comment>
<comment type="cofactor">
    <cofactor evidence="1">
        <name>Mn(2+)</name>
        <dbReference type="ChEBI" id="CHEBI:29035"/>
    </cofactor>
</comment>
<evidence type="ECO:0000256" key="1">
    <source>
        <dbReference type="ARBA" id="ARBA00001936"/>
    </source>
</evidence>
<dbReference type="EnsemblMetazoa" id="XM_016807605.1">
    <property type="protein sequence ID" value="XP_016663094.1"/>
    <property type="gene ID" value="LOC100159550"/>
</dbReference>
<comment type="subcellular location">
    <subcellularLocation>
        <location evidence="3">Mitochondrion membrane</location>
    </subcellularLocation>
</comment>
<dbReference type="AlphaFoldDB" id="A0A8R2D7K1"/>
<evidence type="ECO:0000313" key="15">
    <source>
        <dbReference type="EnsemblMetazoa" id="XP_016663094.1"/>
    </source>
</evidence>
<dbReference type="PANTHER" id="PTHR13620">
    <property type="entry name" value="3-5 EXONUCLEASE"/>
    <property type="match status" value="1"/>
</dbReference>
<dbReference type="GO" id="GO:0005634">
    <property type="term" value="C:nucleus"/>
    <property type="evidence" value="ECO:0007669"/>
    <property type="project" value="TreeGrafter"/>
</dbReference>
<evidence type="ECO:0000256" key="7">
    <source>
        <dbReference type="ARBA" id="ARBA00022801"/>
    </source>
</evidence>
<keyword evidence="7" id="KW-0378">Hydrolase</keyword>
<evidence type="ECO:0000259" key="14">
    <source>
        <dbReference type="SMART" id="SM00474"/>
    </source>
</evidence>
<dbReference type="FunFam" id="3.30.420.10:FF:000041">
    <property type="entry name" value="Exonuclease 3'-5' domain containing 2"/>
    <property type="match status" value="1"/>
</dbReference>
<evidence type="ECO:0000256" key="10">
    <source>
        <dbReference type="ARBA" id="ARBA00023128"/>
    </source>
</evidence>
<dbReference type="RefSeq" id="XP_016663094.1">
    <property type="nucleotide sequence ID" value="XM_016807605.1"/>
</dbReference>